<name>A0ABQ1IIG1_9PROT</name>
<evidence type="ECO:0000256" key="1">
    <source>
        <dbReference type="ARBA" id="ARBA00007452"/>
    </source>
</evidence>
<evidence type="ECO:0000313" key="9">
    <source>
        <dbReference type="EMBL" id="GGB42036.1"/>
    </source>
</evidence>
<sequence length="279" mass="29997">MIDWTEEGVVLAARRHGEADVLLSALTAGHGRHMGLVRGGAGRRLRGALEPGNRLRMTWKSRLDAQLGAFTIEPVDEVVGRLIDDADRLTALGAMAAVLDRVLPDRQTVPGLFERTQALILALEHAPLAVWGALFVMHERDLLAEMGFGLDLARCAVTGGTDDLAHVSPRTGRAVSRGAGRPYADRLLPLPSFLNDMTFLHDVDPAIDRRSMVGSPAGPPLAEIVDGMRLTLYFLDRHGFAGAGRPPPPLRVTLAERLARRVAGARPSPADAGDTPTTR</sequence>
<comment type="function">
    <text evidence="7">Involved in DNA repair and RecF pathway recombination.</text>
</comment>
<dbReference type="Gene3D" id="2.40.50.140">
    <property type="entry name" value="Nucleic acid-binding proteins"/>
    <property type="match status" value="1"/>
</dbReference>
<dbReference type="Pfam" id="PF11967">
    <property type="entry name" value="RecO_N"/>
    <property type="match status" value="1"/>
</dbReference>
<comment type="caution">
    <text evidence="9">The sequence shown here is derived from an EMBL/GenBank/DDBJ whole genome shotgun (WGS) entry which is preliminary data.</text>
</comment>
<reference evidence="10" key="1">
    <citation type="journal article" date="2019" name="Int. J. Syst. Evol. Microbiol.">
        <title>The Global Catalogue of Microorganisms (GCM) 10K type strain sequencing project: providing services to taxonomists for standard genome sequencing and annotation.</title>
        <authorList>
            <consortium name="The Broad Institute Genomics Platform"/>
            <consortium name="The Broad Institute Genome Sequencing Center for Infectious Disease"/>
            <person name="Wu L."/>
            <person name="Ma J."/>
        </authorList>
    </citation>
    <scope>NUCLEOTIDE SEQUENCE [LARGE SCALE GENOMIC DNA]</scope>
    <source>
        <strain evidence="10">CGMCC 1.10188</strain>
    </source>
</reference>
<dbReference type="Proteomes" id="UP000603352">
    <property type="component" value="Unassembled WGS sequence"/>
</dbReference>
<keyword evidence="10" id="KW-1185">Reference proteome</keyword>
<dbReference type="InterPro" id="IPR012340">
    <property type="entry name" value="NA-bd_OB-fold"/>
</dbReference>
<dbReference type="PANTHER" id="PTHR33991">
    <property type="entry name" value="DNA REPAIR PROTEIN RECO"/>
    <property type="match status" value="1"/>
</dbReference>
<accession>A0ABQ1IIG1</accession>
<evidence type="ECO:0000256" key="2">
    <source>
        <dbReference type="ARBA" id="ARBA00021310"/>
    </source>
</evidence>
<protein>
    <recommendedName>
        <fullName evidence="2 7">DNA repair protein RecO</fullName>
    </recommendedName>
    <alternativeName>
        <fullName evidence="6 7">Recombination protein O</fullName>
    </alternativeName>
</protein>
<keyword evidence="5 7" id="KW-0234">DNA repair</keyword>
<proteinExistence type="inferred from homology"/>
<dbReference type="PANTHER" id="PTHR33991:SF1">
    <property type="entry name" value="DNA REPAIR PROTEIN RECO"/>
    <property type="match status" value="1"/>
</dbReference>
<evidence type="ECO:0000256" key="3">
    <source>
        <dbReference type="ARBA" id="ARBA00022763"/>
    </source>
</evidence>
<dbReference type="NCBIfam" id="TIGR00613">
    <property type="entry name" value="reco"/>
    <property type="match status" value="1"/>
</dbReference>
<dbReference type="Gene3D" id="1.20.1440.120">
    <property type="entry name" value="Recombination protein O, C-terminal domain"/>
    <property type="match status" value="1"/>
</dbReference>
<keyword evidence="4 7" id="KW-0233">DNA recombination</keyword>
<gene>
    <name evidence="7 9" type="primary">recO</name>
    <name evidence="9" type="ORF">GCM10011505_24300</name>
</gene>
<evidence type="ECO:0000256" key="6">
    <source>
        <dbReference type="ARBA" id="ARBA00033409"/>
    </source>
</evidence>
<evidence type="ECO:0000256" key="4">
    <source>
        <dbReference type="ARBA" id="ARBA00023172"/>
    </source>
</evidence>
<dbReference type="SUPFAM" id="SSF50249">
    <property type="entry name" value="Nucleic acid-binding proteins"/>
    <property type="match status" value="1"/>
</dbReference>
<comment type="similarity">
    <text evidence="1 7">Belongs to the RecO family.</text>
</comment>
<keyword evidence="3 7" id="KW-0227">DNA damage</keyword>
<dbReference type="RefSeq" id="WP_229708038.1">
    <property type="nucleotide sequence ID" value="NZ_BMDZ01000026.1"/>
</dbReference>
<dbReference type="InterPro" id="IPR022572">
    <property type="entry name" value="DNA_rep/recomb_RecO_N"/>
</dbReference>
<evidence type="ECO:0000313" key="10">
    <source>
        <dbReference type="Proteomes" id="UP000603352"/>
    </source>
</evidence>
<evidence type="ECO:0000256" key="5">
    <source>
        <dbReference type="ARBA" id="ARBA00023204"/>
    </source>
</evidence>
<dbReference type="InterPro" id="IPR003717">
    <property type="entry name" value="RecO"/>
</dbReference>
<dbReference type="Pfam" id="PF02565">
    <property type="entry name" value="RecO_C"/>
    <property type="match status" value="1"/>
</dbReference>
<dbReference type="InterPro" id="IPR037278">
    <property type="entry name" value="ARFGAP/RecO"/>
</dbReference>
<feature type="domain" description="DNA replication/recombination mediator RecO N-terminal" evidence="8">
    <location>
        <begin position="1"/>
        <end position="72"/>
    </location>
</feature>
<evidence type="ECO:0000259" key="8">
    <source>
        <dbReference type="Pfam" id="PF11967"/>
    </source>
</evidence>
<dbReference type="EMBL" id="BMDZ01000026">
    <property type="protein sequence ID" value="GGB42036.1"/>
    <property type="molecule type" value="Genomic_DNA"/>
</dbReference>
<organism evidence="9 10">
    <name type="scientific">Tistrella bauzanensis</name>
    <dbReference type="NCBI Taxonomy" id="657419"/>
    <lineage>
        <taxon>Bacteria</taxon>
        <taxon>Pseudomonadati</taxon>
        <taxon>Pseudomonadota</taxon>
        <taxon>Alphaproteobacteria</taxon>
        <taxon>Geminicoccales</taxon>
        <taxon>Geminicoccaceae</taxon>
        <taxon>Tistrella</taxon>
    </lineage>
</organism>
<dbReference type="InterPro" id="IPR042242">
    <property type="entry name" value="RecO_C"/>
</dbReference>
<evidence type="ECO:0000256" key="7">
    <source>
        <dbReference type="HAMAP-Rule" id="MF_00201"/>
    </source>
</evidence>
<dbReference type="SUPFAM" id="SSF57863">
    <property type="entry name" value="ArfGap/RecO-like zinc finger"/>
    <property type="match status" value="1"/>
</dbReference>
<dbReference type="HAMAP" id="MF_00201">
    <property type="entry name" value="RecO"/>
    <property type="match status" value="1"/>
</dbReference>